<dbReference type="InterPro" id="IPR003386">
    <property type="entry name" value="LACT/PDAT_acylTrfase"/>
</dbReference>
<dbReference type="EnsemblPlants" id="OGLUM03G27500.1">
    <property type="protein sequence ID" value="OGLUM03G27500.1"/>
    <property type="gene ID" value="OGLUM03G27500"/>
</dbReference>
<dbReference type="eggNOG" id="KOG2369">
    <property type="taxonomic scope" value="Eukaryota"/>
</dbReference>
<dbReference type="Proteomes" id="UP000026961">
    <property type="component" value="Chromosome 3"/>
</dbReference>
<dbReference type="GO" id="GO:0008374">
    <property type="term" value="F:O-acyltransferase activity"/>
    <property type="evidence" value="ECO:0007669"/>
    <property type="project" value="InterPro"/>
</dbReference>
<dbReference type="STRING" id="40148.A0A0D9ZAS5"/>
<dbReference type="Gramene" id="OGLUM03G27500.1">
    <property type="protein sequence ID" value="OGLUM03G27500.1"/>
    <property type="gene ID" value="OGLUM03G27500"/>
</dbReference>
<keyword evidence="2" id="KW-1185">Reference proteome</keyword>
<accession>A0A0D9ZAS5</accession>
<evidence type="ECO:0000313" key="1">
    <source>
        <dbReference type="EnsemblPlants" id="OGLUM03G27500.1"/>
    </source>
</evidence>
<protein>
    <submittedName>
        <fullName evidence="1">Uncharacterized protein</fullName>
    </submittedName>
</protein>
<reference evidence="1" key="1">
    <citation type="submission" date="2015-04" db="UniProtKB">
        <authorList>
            <consortium name="EnsemblPlants"/>
        </authorList>
    </citation>
    <scope>IDENTIFICATION</scope>
</reference>
<name>A0A0D9ZAS5_9ORYZ</name>
<dbReference type="Gene3D" id="3.40.50.1820">
    <property type="entry name" value="alpha/beta hydrolase"/>
    <property type="match status" value="1"/>
</dbReference>
<reference evidence="1" key="2">
    <citation type="submission" date="2018-05" db="EMBL/GenBank/DDBJ databases">
        <title>OgluRS3 (Oryza glumaepatula Reference Sequence Version 3).</title>
        <authorList>
            <person name="Zhang J."/>
            <person name="Kudrna D."/>
            <person name="Lee S."/>
            <person name="Talag J."/>
            <person name="Welchert J."/>
            <person name="Wing R.A."/>
        </authorList>
    </citation>
    <scope>NUCLEOTIDE SEQUENCE [LARGE SCALE GENOMIC DNA]</scope>
</reference>
<organism evidence="1">
    <name type="scientific">Oryza glumipatula</name>
    <dbReference type="NCBI Taxonomy" id="40148"/>
    <lineage>
        <taxon>Eukaryota</taxon>
        <taxon>Viridiplantae</taxon>
        <taxon>Streptophyta</taxon>
        <taxon>Embryophyta</taxon>
        <taxon>Tracheophyta</taxon>
        <taxon>Spermatophyta</taxon>
        <taxon>Magnoliopsida</taxon>
        <taxon>Liliopsida</taxon>
        <taxon>Poales</taxon>
        <taxon>Poaceae</taxon>
        <taxon>BOP clade</taxon>
        <taxon>Oryzoideae</taxon>
        <taxon>Oryzeae</taxon>
        <taxon>Oryzinae</taxon>
        <taxon>Oryza</taxon>
    </lineage>
</organism>
<dbReference type="InterPro" id="IPR029058">
    <property type="entry name" value="AB_hydrolase_fold"/>
</dbReference>
<dbReference type="AlphaFoldDB" id="A0A0D9ZAS5"/>
<dbReference type="Pfam" id="PF02450">
    <property type="entry name" value="LCAT"/>
    <property type="match status" value="1"/>
</dbReference>
<proteinExistence type="predicted"/>
<dbReference type="GO" id="GO:0006629">
    <property type="term" value="P:lipid metabolic process"/>
    <property type="evidence" value="ECO:0007669"/>
    <property type="project" value="InterPro"/>
</dbReference>
<sequence>MAFAACTADLRWLVEHASRKNGGKPVILETHSKRNLMAVEFLMRSATPWCRRFVKHLVMVSTGAGGIVVAMQSLAASAYAAPGSLARTERSYGTVFAALPSRTCSAARHWW</sequence>
<evidence type="ECO:0000313" key="2">
    <source>
        <dbReference type="Proteomes" id="UP000026961"/>
    </source>
</evidence>
<dbReference type="HOGENOM" id="CLU_2162342_0_0_1"/>